<dbReference type="EMBL" id="LAZR01000190">
    <property type="protein sequence ID" value="KKN83140.1"/>
    <property type="molecule type" value="Genomic_DNA"/>
</dbReference>
<evidence type="ECO:0000256" key="3">
    <source>
        <dbReference type="ARBA" id="ARBA00022840"/>
    </source>
</evidence>
<protein>
    <recommendedName>
        <fullName evidence="5">5-formyltetrahydrofolate cyclo-ligase</fullName>
    </recommendedName>
</protein>
<dbReference type="AlphaFoldDB" id="A0A0F9TPZ5"/>
<dbReference type="GO" id="GO:0035999">
    <property type="term" value="P:tetrahydrofolate interconversion"/>
    <property type="evidence" value="ECO:0007669"/>
    <property type="project" value="TreeGrafter"/>
</dbReference>
<dbReference type="InterPro" id="IPR037171">
    <property type="entry name" value="NagB/RpiA_transferase-like"/>
</dbReference>
<organism evidence="4">
    <name type="scientific">marine sediment metagenome</name>
    <dbReference type="NCBI Taxonomy" id="412755"/>
    <lineage>
        <taxon>unclassified sequences</taxon>
        <taxon>metagenomes</taxon>
        <taxon>ecological metagenomes</taxon>
    </lineage>
</organism>
<name>A0A0F9TPZ5_9ZZZZ</name>
<sequence length="186" mass="20488">MTPDRRATKGCLAAEKVFKLPEFHDAHVVMIFLNTDTEIDTVAIALAAWAADKTVLVPRVNISERHMIALECKSLHAGLLPGSFGILEPANGEPWPVESIDMVVVPGLAFDRCGRRLGQGAGFYDRFLSTDGMRATTCGLAFAEQLVDDVPVTPHDWPMDIVVTDRDIFRPSRPASTDNDQQELDR</sequence>
<keyword evidence="3" id="KW-0067">ATP-binding</keyword>
<dbReference type="Gene3D" id="3.40.50.10420">
    <property type="entry name" value="NagB/RpiA/CoA transferase-like"/>
    <property type="match status" value="1"/>
</dbReference>
<keyword evidence="2" id="KW-0547">Nucleotide-binding</keyword>
<dbReference type="InterPro" id="IPR024185">
    <property type="entry name" value="FTHF_cligase-like_sf"/>
</dbReference>
<dbReference type="PIRSF" id="PIRSF006806">
    <property type="entry name" value="FTHF_cligase"/>
    <property type="match status" value="1"/>
</dbReference>
<evidence type="ECO:0000256" key="2">
    <source>
        <dbReference type="ARBA" id="ARBA00022741"/>
    </source>
</evidence>
<comment type="similarity">
    <text evidence="1">Belongs to the 5-formyltetrahydrofolate cyclo-ligase family.</text>
</comment>
<evidence type="ECO:0000256" key="1">
    <source>
        <dbReference type="ARBA" id="ARBA00010638"/>
    </source>
</evidence>
<reference evidence="4" key="1">
    <citation type="journal article" date="2015" name="Nature">
        <title>Complex archaea that bridge the gap between prokaryotes and eukaryotes.</title>
        <authorList>
            <person name="Spang A."/>
            <person name="Saw J.H."/>
            <person name="Jorgensen S.L."/>
            <person name="Zaremba-Niedzwiedzka K."/>
            <person name="Martijn J."/>
            <person name="Lind A.E."/>
            <person name="van Eijk R."/>
            <person name="Schleper C."/>
            <person name="Guy L."/>
            <person name="Ettema T.J."/>
        </authorList>
    </citation>
    <scope>NUCLEOTIDE SEQUENCE</scope>
</reference>
<dbReference type="InterPro" id="IPR002698">
    <property type="entry name" value="FTHF_cligase"/>
</dbReference>
<gene>
    <name evidence="4" type="ORF">LCGC14_0302540</name>
</gene>
<evidence type="ECO:0000313" key="4">
    <source>
        <dbReference type="EMBL" id="KKN83140.1"/>
    </source>
</evidence>
<dbReference type="Pfam" id="PF01812">
    <property type="entry name" value="5-FTHF_cyc-lig"/>
    <property type="match status" value="1"/>
</dbReference>
<dbReference type="SUPFAM" id="SSF100950">
    <property type="entry name" value="NagB/RpiA/CoA transferase-like"/>
    <property type="match status" value="1"/>
</dbReference>
<dbReference type="GO" id="GO:0005524">
    <property type="term" value="F:ATP binding"/>
    <property type="evidence" value="ECO:0007669"/>
    <property type="project" value="UniProtKB-KW"/>
</dbReference>
<dbReference type="GO" id="GO:0009396">
    <property type="term" value="P:folic acid-containing compound biosynthetic process"/>
    <property type="evidence" value="ECO:0007669"/>
    <property type="project" value="TreeGrafter"/>
</dbReference>
<dbReference type="NCBIfam" id="TIGR02727">
    <property type="entry name" value="MTHFS_bact"/>
    <property type="match status" value="1"/>
</dbReference>
<dbReference type="PANTHER" id="PTHR23407">
    <property type="entry name" value="ATPASE INHIBITOR/5-FORMYLTETRAHYDROFOLATE CYCLO-LIGASE"/>
    <property type="match status" value="1"/>
</dbReference>
<accession>A0A0F9TPZ5</accession>
<dbReference type="GO" id="GO:0030272">
    <property type="term" value="F:5-formyltetrahydrofolate cyclo-ligase activity"/>
    <property type="evidence" value="ECO:0007669"/>
    <property type="project" value="TreeGrafter"/>
</dbReference>
<proteinExistence type="inferred from homology"/>
<dbReference type="PANTHER" id="PTHR23407:SF1">
    <property type="entry name" value="5-FORMYLTETRAHYDROFOLATE CYCLO-LIGASE"/>
    <property type="match status" value="1"/>
</dbReference>
<comment type="caution">
    <text evidence="4">The sequence shown here is derived from an EMBL/GenBank/DDBJ whole genome shotgun (WGS) entry which is preliminary data.</text>
</comment>
<evidence type="ECO:0008006" key="5">
    <source>
        <dbReference type="Google" id="ProtNLM"/>
    </source>
</evidence>